<dbReference type="AlphaFoldDB" id="A0A813JXW9"/>
<dbReference type="EMBL" id="CAJNNW010026458">
    <property type="protein sequence ID" value="CAE8685534.1"/>
    <property type="molecule type" value="Genomic_DNA"/>
</dbReference>
<keyword evidence="4" id="KW-1185">Reference proteome</keyword>
<evidence type="ECO:0000313" key="3">
    <source>
        <dbReference type="Proteomes" id="UP000626109"/>
    </source>
</evidence>
<proteinExistence type="predicted"/>
<dbReference type="Proteomes" id="UP000654075">
    <property type="component" value="Unassembled WGS sequence"/>
</dbReference>
<evidence type="ECO:0000313" key="4">
    <source>
        <dbReference type="Proteomes" id="UP000654075"/>
    </source>
</evidence>
<organism evidence="2 3">
    <name type="scientific">Polarella glacialis</name>
    <name type="common">Dinoflagellate</name>
    <dbReference type="NCBI Taxonomy" id="89957"/>
    <lineage>
        <taxon>Eukaryota</taxon>
        <taxon>Sar</taxon>
        <taxon>Alveolata</taxon>
        <taxon>Dinophyceae</taxon>
        <taxon>Suessiales</taxon>
        <taxon>Suessiaceae</taxon>
        <taxon>Polarella</taxon>
    </lineage>
</organism>
<evidence type="ECO:0000313" key="2">
    <source>
        <dbReference type="EMBL" id="CAE8685534.1"/>
    </source>
</evidence>
<dbReference type="Proteomes" id="UP000626109">
    <property type="component" value="Unassembled WGS sequence"/>
</dbReference>
<dbReference type="EMBL" id="CAJNNV010002246">
    <property type="protein sequence ID" value="CAE8586854.1"/>
    <property type="molecule type" value="Genomic_DNA"/>
</dbReference>
<name>A0A813JXW9_POLGL</name>
<sequence>MKRALRTYTIPPTLLRLPRVCPQLCPIWRCKNAQGSLLQGATGSCSKPRTGCGSLRPKEHTVAHWRKLLAPSFLRRARHTPSHCAQVLTGMAAWRRQTPAWHRCFCPIAHRTRRSSSSCCGPSPAVSTTAPCGSQLLQLKIEETQVPRLLVDSLPVHFNAFLLPLWTSRQATPARDPSKQTARPNCMFVADSIDLLAPCSLFALDLCTSWVVDFRAAPTTHHPRKQSLAAASLLLGSLWLRRAAIPSPKSSRPAVALSRASSLVHLSSPGRVKPRQLLKVVAIAGKAAVPNNDTCVRDVFAIAIQCLASEGSRCPEAEGQFRGRRGTLQISKLLLSTVANYDPRTTGCCKVKNCESLLAVEMRLLKRTPWGILRGLLPQVASRPEIRQPVARPCLPATRRTCSGQAECQCTAPQLAGCDSVL</sequence>
<gene>
    <name evidence="1" type="ORF">PGLA1383_LOCUS5700</name>
    <name evidence="2" type="ORF">PGLA2088_LOCUS24509</name>
</gene>
<evidence type="ECO:0000313" key="1">
    <source>
        <dbReference type="EMBL" id="CAE8586854.1"/>
    </source>
</evidence>
<protein>
    <submittedName>
        <fullName evidence="2">Uncharacterized protein</fullName>
    </submittedName>
</protein>
<reference evidence="2" key="1">
    <citation type="submission" date="2021-02" db="EMBL/GenBank/DDBJ databases">
        <authorList>
            <person name="Dougan E. K."/>
            <person name="Rhodes N."/>
            <person name="Thang M."/>
            <person name="Chan C."/>
        </authorList>
    </citation>
    <scope>NUCLEOTIDE SEQUENCE</scope>
</reference>
<comment type="caution">
    <text evidence="2">The sequence shown here is derived from an EMBL/GenBank/DDBJ whole genome shotgun (WGS) entry which is preliminary data.</text>
</comment>
<accession>A0A813JXW9</accession>